<evidence type="ECO:0000256" key="4">
    <source>
        <dbReference type="ARBA" id="ARBA00022679"/>
    </source>
</evidence>
<keyword evidence="1" id="KW-0813">Transport</keyword>
<gene>
    <name evidence="7" type="ORF">QUW28_04950</name>
</gene>
<accession>A0ABT7V8Z0</accession>
<dbReference type="NCBIfam" id="TIGR00848">
    <property type="entry name" value="fruA"/>
    <property type="match status" value="1"/>
</dbReference>
<reference evidence="7 8" key="2">
    <citation type="submission" date="2023-06" db="EMBL/GenBank/DDBJ databases">
        <authorList>
            <person name="Zeman M."/>
            <person name="Kubasova T."/>
            <person name="Jahodarova E."/>
            <person name="Nykrynova M."/>
            <person name="Rychlik I."/>
        </authorList>
    </citation>
    <scope>NUCLEOTIDE SEQUENCE [LARGE SCALE GENOMIC DNA]</scope>
    <source>
        <strain evidence="7 8">154_Feed</strain>
    </source>
</reference>
<reference evidence="8" key="1">
    <citation type="submission" date="2023-06" db="EMBL/GenBank/DDBJ databases">
        <title>Identification and characterization of horizontal gene transfer across gut microbiota members of farm animals based on homology search.</title>
        <authorList>
            <person name="Zeman M."/>
            <person name="Kubasova T."/>
            <person name="Jahodarova E."/>
            <person name="Nykrynova M."/>
            <person name="Rychlik I."/>
        </authorList>
    </citation>
    <scope>NUCLEOTIDE SEQUENCE [LARGE SCALE GENOMIC DNA]</scope>
    <source>
        <strain evidence="8">154_Feed</strain>
    </source>
</reference>
<dbReference type="GO" id="GO:0016740">
    <property type="term" value="F:transferase activity"/>
    <property type="evidence" value="ECO:0007669"/>
    <property type="project" value="UniProtKB-KW"/>
</dbReference>
<evidence type="ECO:0000259" key="6">
    <source>
        <dbReference type="PROSITE" id="PS51094"/>
    </source>
</evidence>
<dbReference type="EMBL" id="JAUDDZ010000005">
    <property type="protein sequence ID" value="MDM8274849.1"/>
    <property type="molecule type" value="Genomic_DNA"/>
</dbReference>
<sequence>MAFITSKQVTIAYEAASREEALHYLAEQGVALGFAEDVEAVYQAFLEREAIAETGLQDGFAVPHAKTDAIKTPGVAVVKLANKVEWPSFDKQPVDIALALYVPAGEAGTTHLRLLSQAAVMLMKADFREKVRASQDPEEIAALIDAGLAG</sequence>
<dbReference type="PANTHER" id="PTHR47738">
    <property type="entry name" value="PTS SYSTEM FRUCTOSE-LIKE EIIA COMPONENT-RELATED"/>
    <property type="match status" value="1"/>
</dbReference>
<keyword evidence="3" id="KW-0762">Sugar transport</keyword>
<comment type="caution">
    <text evidence="7">The sequence shown here is derived from an EMBL/GenBank/DDBJ whole genome shotgun (WGS) entry which is preliminary data.</text>
</comment>
<proteinExistence type="predicted"/>
<evidence type="ECO:0000313" key="8">
    <source>
        <dbReference type="Proteomes" id="UP001529421"/>
    </source>
</evidence>
<dbReference type="PROSITE" id="PS51094">
    <property type="entry name" value="PTS_EIIA_TYPE_2"/>
    <property type="match status" value="1"/>
</dbReference>
<dbReference type="InterPro" id="IPR004715">
    <property type="entry name" value="PTS_IIA_fruc"/>
</dbReference>
<dbReference type="EC" id="2.7.1.202" evidence="7"/>
<evidence type="ECO:0000313" key="7">
    <source>
        <dbReference type="EMBL" id="MDM8274849.1"/>
    </source>
</evidence>
<dbReference type="PANTHER" id="PTHR47738:SF1">
    <property type="entry name" value="NITROGEN REGULATORY PROTEIN"/>
    <property type="match status" value="1"/>
</dbReference>
<keyword evidence="2" id="KW-0597">Phosphoprotein</keyword>
<evidence type="ECO:0000256" key="5">
    <source>
        <dbReference type="ARBA" id="ARBA00022683"/>
    </source>
</evidence>
<dbReference type="SUPFAM" id="SSF55804">
    <property type="entry name" value="Phoshotransferase/anion transport protein"/>
    <property type="match status" value="1"/>
</dbReference>
<dbReference type="Gene3D" id="3.40.930.10">
    <property type="entry name" value="Mannitol-specific EII, Chain A"/>
    <property type="match status" value="1"/>
</dbReference>
<keyword evidence="5" id="KW-0598">Phosphotransferase system</keyword>
<evidence type="ECO:0000256" key="1">
    <source>
        <dbReference type="ARBA" id="ARBA00022448"/>
    </source>
</evidence>
<dbReference type="InterPro" id="IPR002178">
    <property type="entry name" value="PTS_EIIA_type-2_dom"/>
</dbReference>
<feature type="domain" description="PTS EIIA type-2" evidence="6">
    <location>
        <begin position="2"/>
        <end position="147"/>
    </location>
</feature>
<protein>
    <submittedName>
        <fullName evidence="7">Fructose PTS transporter subunit IIA</fullName>
        <ecNumber evidence="7">2.7.1.202</ecNumber>
    </submittedName>
</protein>
<dbReference type="InterPro" id="IPR051541">
    <property type="entry name" value="PTS_SugarTrans_NitroReg"/>
</dbReference>
<keyword evidence="4 7" id="KW-0808">Transferase</keyword>
<dbReference type="InterPro" id="IPR016152">
    <property type="entry name" value="PTrfase/Anion_transptr"/>
</dbReference>
<dbReference type="Proteomes" id="UP001529421">
    <property type="component" value="Unassembled WGS sequence"/>
</dbReference>
<dbReference type="Pfam" id="PF00359">
    <property type="entry name" value="PTS_EIIA_2"/>
    <property type="match status" value="1"/>
</dbReference>
<evidence type="ECO:0000256" key="3">
    <source>
        <dbReference type="ARBA" id="ARBA00022597"/>
    </source>
</evidence>
<keyword evidence="8" id="KW-1185">Reference proteome</keyword>
<dbReference type="CDD" id="cd00211">
    <property type="entry name" value="PTS_IIA_fru"/>
    <property type="match status" value="1"/>
</dbReference>
<organism evidence="7 8">
    <name type="scientific">Enorma phocaeensis</name>
    <dbReference type="NCBI Taxonomy" id="1871019"/>
    <lineage>
        <taxon>Bacteria</taxon>
        <taxon>Bacillati</taxon>
        <taxon>Actinomycetota</taxon>
        <taxon>Coriobacteriia</taxon>
        <taxon>Coriobacteriales</taxon>
        <taxon>Coriobacteriaceae</taxon>
        <taxon>Enorma</taxon>
    </lineage>
</organism>
<dbReference type="RefSeq" id="WP_289544970.1">
    <property type="nucleotide sequence ID" value="NZ_JAUDDZ010000005.1"/>
</dbReference>
<evidence type="ECO:0000256" key="2">
    <source>
        <dbReference type="ARBA" id="ARBA00022553"/>
    </source>
</evidence>
<name>A0ABT7V8Z0_9ACTN</name>